<evidence type="ECO:0000313" key="2">
    <source>
        <dbReference type="EMBL" id="EME46837.1"/>
    </source>
</evidence>
<reference evidence="2 3" key="2">
    <citation type="journal article" date="2012" name="PLoS Pathog.">
        <title>Diverse lifestyles and strategies of plant pathogenesis encoded in the genomes of eighteen Dothideomycetes fungi.</title>
        <authorList>
            <person name="Ohm R.A."/>
            <person name="Feau N."/>
            <person name="Henrissat B."/>
            <person name="Schoch C.L."/>
            <person name="Horwitz B.A."/>
            <person name="Barry K.W."/>
            <person name="Condon B.J."/>
            <person name="Copeland A.C."/>
            <person name="Dhillon B."/>
            <person name="Glaser F."/>
            <person name="Hesse C.N."/>
            <person name="Kosti I."/>
            <person name="LaButti K."/>
            <person name="Lindquist E.A."/>
            <person name="Lucas S."/>
            <person name="Salamov A.A."/>
            <person name="Bradshaw R.E."/>
            <person name="Ciuffetti L."/>
            <person name="Hamelin R.C."/>
            <person name="Kema G.H.J."/>
            <person name="Lawrence C."/>
            <person name="Scott J.A."/>
            <person name="Spatafora J.W."/>
            <person name="Turgeon B.G."/>
            <person name="de Wit P.J.G.M."/>
            <person name="Zhong S."/>
            <person name="Goodwin S.B."/>
            <person name="Grigoriev I.V."/>
        </authorList>
    </citation>
    <scope>NUCLEOTIDE SEQUENCE [LARGE SCALE GENOMIC DNA]</scope>
    <source>
        <strain evidence="3">NZE10 / CBS 128990</strain>
    </source>
</reference>
<dbReference type="PANTHER" id="PTHR32487">
    <property type="entry name" value="3-OXO-DELTA(4,5)-STEROID 5-BETA-REDUCTASE"/>
    <property type="match status" value="1"/>
</dbReference>
<evidence type="ECO:0000313" key="3">
    <source>
        <dbReference type="Proteomes" id="UP000016933"/>
    </source>
</evidence>
<dbReference type="EMBL" id="KB446537">
    <property type="protein sequence ID" value="EME46837.1"/>
    <property type="molecule type" value="Genomic_DNA"/>
</dbReference>
<organism evidence="2 3">
    <name type="scientific">Dothistroma septosporum (strain NZE10 / CBS 128990)</name>
    <name type="common">Red band needle blight fungus</name>
    <name type="synonym">Mycosphaerella pini</name>
    <dbReference type="NCBI Taxonomy" id="675120"/>
    <lineage>
        <taxon>Eukaryota</taxon>
        <taxon>Fungi</taxon>
        <taxon>Dikarya</taxon>
        <taxon>Ascomycota</taxon>
        <taxon>Pezizomycotina</taxon>
        <taxon>Dothideomycetes</taxon>
        <taxon>Dothideomycetidae</taxon>
        <taxon>Mycosphaerellales</taxon>
        <taxon>Mycosphaerellaceae</taxon>
        <taxon>Dothistroma</taxon>
    </lineage>
</organism>
<dbReference type="STRING" id="675120.N1PTX9"/>
<feature type="domain" description="PRISE-like Rossmann-fold" evidence="1">
    <location>
        <begin position="29"/>
        <end position="395"/>
    </location>
</feature>
<dbReference type="PANTHER" id="PTHR32487:SF0">
    <property type="entry name" value="3-OXO-DELTA(4,5)-STEROID 5-BETA-REDUCTASE"/>
    <property type="match status" value="1"/>
</dbReference>
<gene>
    <name evidence="2" type="ORF">DOTSEDRAFT_70713</name>
</gene>
<protein>
    <recommendedName>
        <fullName evidence="1">PRISE-like Rossmann-fold domain-containing protein</fullName>
    </recommendedName>
</protein>
<reference evidence="3" key="1">
    <citation type="journal article" date="2012" name="PLoS Genet.">
        <title>The genomes of the fungal plant pathogens Cladosporium fulvum and Dothistroma septosporum reveal adaptation to different hosts and lifestyles but also signatures of common ancestry.</title>
        <authorList>
            <person name="de Wit P.J.G.M."/>
            <person name="van der Burgt A."/>
            <person name="Oekmen B."/>
            <person name="Stergiopoulos I."/>
            <person name="Abd-Elsalam K.A."/>
            <person name="Aerts A.L."/>
            <person name="Bahkali A.H."/>
            <person name="Beenen H.G."/>
            <person name="Chettri P."/>
            <person name="Cox M.P."/>
            <person name="Datema E."/>
            <person name="de Vries R.P."/>
            <person name="Dhillon B."/>
            <person name="Ganley A.R."/>
            <person name="Griffiths S.A."/>
            <person name="Guo Y."/>
            <person name="Hamelin R.C."/>
            <person name="Henrissat B."/>
            <person name="Kabir M.S."/>
            <person name="Jashni M.K."/>
            <person name="Kema G."/>
            <person name="Klaubauf S."/>
            <person name="Lapidus A."/>
            <person name="Levasseur A."/>
            <person name="Lindquist E."/>
            <person name="Mehrabi R."/>
            <person name="Ohm R.A."/>
            <person name="Owen T.J."/>
            <person name="Salamov A."/>
            <person name="Schwelm A."/>
            <person name="Schijlen E."/>
            <person name="Sun H."/>
            <person name="van den Burg H.A."/>
            <person name="van Ham R.C.H.J."/>
            <person name="Zhang S."/>
            <person name="Goodwin S.B."/>
            <person name="Grigoriev I.V."/>
            <person name="Collemare J."/>
            <person name="Bradshaw R.E."/>
        </authorList>
    </citation>
    <scope>NUCLEOTIDE SEQUENCE [LARGE SCALE GENOMIC DNA]</scope>
    <source>
        <strain evidence="3">NZE10 / CBS 128990</strain>
    </source>
</reference>
<keyword evidence="3" id="KW-1185">Reference proteome</keyword>
<dbReference type="eggNOG" id="KOG1339">
    <property type="taxonomic scope" value="Eukaryota"/>
</dbReference>
<dbReference type="Pfam" id="PF22917">
    <property type="entry name" value="PRISE"/>
    <property type="match status" value="1"/>
</dbReference>
<evidence type="ECO:0000259" key="1">
    <source>
        <dbReference type="Pfam" id="PF22917"/>
    </source>
</evidence>
<accession>N1PTX9</accession>
<dbReference type="OMA" id="LYGKYHV"/>
<dbReference type="Proteomes" id="UP000016933">
    <property type="component" value="Unassembled WGS sequence"/>
</dbReference>
<sequence>MLSARSRHTVLSLLQNSKCPEDCKMPRVALITGANGITGTALIEHLVRNTTSAEWSRIVITSRSPVKLLVEDPRLNFIALDFTDHHEAVAQSMAESCKDVTHAYFSSYIHKDDFAELTIANKALFENFLQALTLVAPKLENCTLQTGGKYYGLHLGPVPTPCREDEPRRGDPEENFYFPQEDRLAEKQEGQQWTWNVIRPEAIIGHTSKPNGMNSALTCALYFMICRELGEEARMPTNQVYWNGTETNSDAPLLAKFTIWASTTPNCANQAFNFVNGDHFTWRYMWPRLAEYLGAQTSSDQNFDKSMPPQGEVQQEFSLAAWAEDKKYVWARICDEAGVPEAKSTFDAGTWAFQDWVFMRTWYPNLSMNKAKKFGWTGFIDSYDSMTTAFEKFREVRQIP</sequence>
<proteinExistence type="predicted"/>
<dbReference type="InterPro" id="IPR055222">
    <property type="entry name" value="PRISE-like_Rossmann-fold"/>
</dbReference>
<dbReference type="Gene3D" id="3.40.50.720">
    <property type="entry name" value="NAD(P)-binding Rossmann-like Domain"/>
    <property type="match status" value="1"/>
</dbReference>
<name>N1PTX9_DOTSN</name>
<dbReference type="InterPro" id="IPR036291">
    <property type="entry name" value="NAD(P)-bd_dom_sf"/>
</dbReference>
<dbReference type="AlphaFoldDB" id="N1PTX9"/>
<dbReference type="SUPFAM" id="SSF51735">
    <property type="entry name" value="NAD(P)-binding Rossmann-fold domains"/>
    <property type="match status" value="1"/>
</dbReference>
<dbReference type="HOGENOM" id="CLU_030125_1_0_1"/>
<dbReference type="CDD" id="cd08948">
    <property type="entry name" value="5beta-POR_like_SDR_a"/>
    <property type="match status" value="1"/>
</dbReference>
<dbReference type="OrthoDB" id="1731983at2759"/>